<dbReference type="Gene3D" id="3.60.10.10">
    <property type="entry name" value="Endonuclease/exonuclease/phosphatase"/>
    <property type="match status" value="1"/>
</dbReference>
<dbReference type="RefSeq" id="WP_103224102.1">
    <property type="nucleotide sequence ID" value="NZ_PPCN01000009.1"/>
</dbReference>
<dbReference type="OrthoDB" id="9796594at2"/>
<evidence type="ECO:0000313" key="5">
    <source>
        <dbReference type="Proteomes" id="UP000236959"/>
    </source>
</evidence>
<keyword evidence="4" id="KW-0255">Endonuclease</keyword>
<dbReference type="Proteomes" id="UP000236959">
    <property type="component" value="Unassembled WGS sequence"/>
</dbReference>
<proteinExistence type="predicted"/>
<dbReference type="InterPro" id="IPR036691">
    <property type="entry name" value="Endo/exonu/phosph_ase_sf"/>
</dbReference>
<name>A0A2S3UNZ9_9HYPH</name>
<feature type="compositionally biased region" description="Basic and acidic residues" evidence="1">
    <location>
        <begin position="336"/>
        <end position="351"/>
    </location>
</feature>
<dbReference type="GO" id="GO:0004527">
    <property type="term" value="F:exonuclease activity"/>
    <property type="evidence" value="ECO:0007669"/>
    <property type="project" value="UniProtKB-KW"/>
</dbReference>
<evidence type="ECO:0000256" key="2">
    <source>
        <dbReference type="SAM" id="Phobius"/>
    </source>
</evidence>
<keyword evidence="2" id="KW-1133">Transmembrane helix</keyword>
<reference evidence="4 5" key="1">
    <citation type="submission" date="2018-01" db="EMBL/GenBank/DDBJ databases">
        <title>Genomic Encyclopedia of Archaeal and Bacterial Type Strains, Phase II (KMG-II): from individual species to whole genera.</title>
        <authorList>
            <person name="Goeker M."/>
        </authorList>
    </citation>
    <scope>NUCLEOTIDE SEQUENCE [LARGE SCALE GENOMIC DNA]</scope>
    <source>
        <strain evidence="4 5">DSM 17023</strain>
    </source>
</reference>
<keyword evidence="2" id="KW-0812">Transmembrane</keyword>
<feature type="transmembrane region" description="Helical" evidence="2">
    <location>
        <begin position="39"/>
        <end position="55"/>
    </location>
</feature>
<accession>A0A2S3UNZ9</accession>
<keyword evidence="4" id="KW-0269">Exonuclease</keyword>
<dbReference type="AlphaFoldDB" id="A0A2S3UNZ9"/>
<dbReference type="Pfam" id="PF03372">
    <property type="entry name" value="Exo_endo_phos"/>
    <property type="match status" value="1"/>
</dbReference>
<gene>
    <name evidence="4" type="ORF">CLV41_109202</name>
</gene>
<keyword evidence="4" id="KW-0378">Hydrolase</keyword>
<feature type="region of interest" description="Disordered" evidence="1">
    <location>
        <begin position="324"/>
        <end position="361"/>
    </location>
</feature>
<dbReference type="GO" id="GO:0004519">
    <property type="term" value="F:endonuclease activity"/>
    <property type="evidence" value="ECO:0007669"/>
    <property type="project" value="UniProtKB-KW"/>
</dbReference>
<keyword evidence="2" id="KW-0472">Membrane</keyword>
<dbReference type="InterPro" id="IPR005135">
    <property type="entry name" value="Endo/exonuclease/phosphatase"/>
</dbReference>
<keyword evidence="4" id="KW-0540">Nuclease</keyword>
<evidence type="ECO:0000259" key="3">
    <source>
        <dbReference type="Pfam" id="PF03372"/>
    </source>
</evidence>
<protein>
    <submittedName>
        <fullName evidence="4">Endonuclease/exonuclease/phosphatase (EEP) superfamily protein YafD</fullName>
    </submittedName>
</protein>
<organism evidence="4 5">
    <name type="scientific">Roseibium marinum</name>
    <dbReference type="NCBI Taxonomy" id="281252"/>
    <lineage>
        <taxon>Bacteria</taxon>
        <taxon>Pseudomonadati</taxon>
        <taxon>Pseudomonadota</taxon>
        <taxon>Alphaproteobacteria</taxon>
        <taxon>Hyphomicrobiales</taxon>
        <taxon>Stappiaceae</taxon>
        <taxon>Roseibium</taxon>
    </lineage>
</organism>
<evidence type="ECO:0000256" key="1">
    <source>
        <dbReference type="SAM" id="MobiDB-lite"/>
    </source>
</evidence>
<feature type="domain" description="Endonuclease/exonuclease/phosphatase" evidence="3">
    <location>
        <begin position="110"/>
        <end position="312"/>
    </location>
</feature>
<sequence>MTLLTAILVILSAVCLAASLLPLIPVAHGLVRSFDFARLQVIGISILVFAAAVLGQLPHTAMITVSVMALTALAIQLVYVIPFTPVWFTQTARYAGDPDKAAVISLLVSNVKQGNRDYSRVTDLIAERTPDIAIFMETDQAWFEALRPTLSRFRHIAACPQSNTYGMILASRLPLRTYDVQFLLNEEVPSISCIVTLPGGQDVRIVAIHPEPPLPTRDTLGRDAEILLVGKIASEETLPTIVTGDLNDVAWSRTTRRFLRLSRLLDPRQGRGFFNSFDARRWYMRWPLDHIFHSLRFELVDMERLPFVGSDHFPMFYRFALTEADNNQPPPPETSADSKEADDVVATEKQRNRPPVGTDWE</sequence>
<feature type="transmembrane region" description="Helical" evidence="2">
    <location>
        <begin position="67"/>
        <end position="88"/>
    </location>
</feature>
<keyword evidence="5" id="KW-1185">Reference proteome</keyword>
<dbReference type="EMBL" id="PPCN01000009">
    <property type="protein sequence ID" value="POF29426.1"/>
    <property type="molecule type" value="Genomic_DNA"/>
</dbReference>
<comment type="caution">
    <text evidence="4">The sequence shown here is derived from an EMBL/GenBank/DDBJ whole genome shotgun (WGS) entry which is preliminary data.</text>
</comment>
<evidence type="ECO:0000313" key="4">
    <source>
        <dbReference type="EMBL" id="POF29426.1"/>
    </source>
</evidence>
<dbReference type="SUPFAM" id="SSF56219">
    <property type="entry name" value="DNase I-like"/>
    <property type="match status" value="1"/>
</dbReference>